<comment type="caution">
    <text evidence="1">The sequence shown here is derived from an EMBL/GenBank/DDBJ whole genome shotgun (WGS) entry which is preliminary data.</text>
</comment>
<dbReference type="RefSeq" id="WP_212538299.1">
    <property type="nucleotide sequence ID" value="NZ_JAGTUU010000009.1"/>
</dbReference>
<evidence type="ECO:0000313" key="2">
    <source>
        <dbReference type="Proteomes" id="UP000681356"/>
    </source>
</evidence>
<organism evidence="1 2">
    <name type="scientific">Thetidibacter halocola</name>
    <dbReference type="NCBI Taxonomy" id="2827239"/>
    <lineage>
        <taxon>Bacteria</taxon>
        <taxon>Pseudomonadati</taxon>
        <taxon>Pseudomonadota</taxon>
        <taxon>Alphaproteobacteria</taxon>
        <taxon>Rhodobacterales</taxon>
        <taxon>Roseobacteraceae</taxon>
        <taxon>Thetidibacter</taxon>
    </lineage>
</organism>
<dbReference type="AlphaFoldDB" id="A0A8J8B9C4"/>
<dbReference type="EMBL" id="JAGTUU010000009">
    <property type="protein sequence ID" value="MBS0126332.1"/>
    <property type="molecule type" value="Genomic_DNA"/>
</dbReference>
<protein>
    <submittedName>
        <fullName evidence="1">Uncharacterized protein</fullName>
    </submittedName>
</protein>
<keyword evidence="2" id="KW-1185">Reference proteome</keyword>
<dbReference type="Proteomes" id="UP000681356">
    <property type="component" value="Unassembled WGS sequence"/>
</dbReference>
<gene>
    <name evidence="1" type="ORF">KB874_19800</name>
</gene>
<proteinExistence type="predicted"/>
<reference evidence="1" key="1">
    <citation type="submission" date="2021-04" db="EMBL/GenBank/DDBJ databases">
        <authorList>
            <person name="Yoon J."/>
        </authorList>
    </citation>
    <scope>NUCLEOTIDE SEQUENCE</scope>
    <source>
        <strain evidence="1">KMU-90</strain>
    </source>
</reference>
<sequence>MPHTEAARLSAYAAQTPLDRLRALERSGAVTLVDRDGPADSALAGGMGAQLQALSDRISDLEEALERATAAGRDEPRQTLATIAECRVQMAALCRLLLSE</sequence>
<name>A0A8J8B9C4_9RHOB</name>
<accession>A0A8J8B9C4</accession>
<evidence type="ECO:0000313" key="1">
    <source>
        <dbReference type="EMBL" id="MBS0126332.1"/>
    </source>
</evidence>